<dbReference type="EMBL" id="JAAQPH010000031">
    <property type="protein sequence ID" value="NIA72035.1"/>
    <property type="molecule type" value="Genomic_DNA"/>
</dbReference>
<proteinExistence type="predicted"/>
<dbReference type="Pfam" id="PF20469">
    <property type="entry name" value="OLD-like_TOPRIM"/>
    <property type="match status" value="1"/>
</dbReference>
<dbReference type="PANTHER" id="PTHR43581:SF2">
    <property type="entry name" value="EXCINUCLEASE ATPASE SUBUNIT"/>
    <property type="match status" value="1"/>
</dbReference>
<dbReference type="Pfam" id="PF13175">
    <property type="entry name" value="AAA_15"/>
    <property type="match status" value="2"/>
</dbReference>
<dbReference type="InterPro" id="IPR027417">
    <property type="entry name" value="P-loop_NTPase"/>
</dbReference>
<feature type="region of interest" description="Disordered" evidence="1">
    <location>
        <begin position="237"/>
        <end position="256"/>
    </location>
</feature>
<dbReference type="PANTHER" id="PTHR43581">
    <property type="entry name" value="ATP/GTP PHOSPHATASE"/>
    <property type="match status" value="1"/>
</dbReference>
<dbReference type="AlphaFoldDB" id="A0A967F2S3"/>
<dbReference type="Gene3D" id="3.40.50.300">
    <property type="entry name" value="P-loop containing nucleotide triphosphate hydrolases"/>
    <property type="match status" value="1"/>
</dbReference>
<dbReference type="InterPro" id="IPR041685">
    <property type="entry name" value="AAA_GajA/Old/RecF-like"/>
</dbReference>
<organism evidence="4 5">
    <name type="scientific">Pelagibius litoralis</name>
    <dbReference type="NCBI Taxonomy" id="374515"/>
    <lineage>
        <taxon>Bacteria</taxon>
        <taxon>Pseudomonadati</taxon>
        <taxon>Pseudomonadota</taxon>
        <taxon>Alphaproteobacteria</taxon>
        <taxon>Rhodospirillales</taxon>
        <taxon>Rhodovibrionaceae</taxon>
        <taxon>Pelagibius</taxon>
    </lineage>
</organism>
<feature type="domain" description="OLD protein-like TOPRIM" evidence="3">
    <location>
        <begin position="522"/>
        <end position="586"/>
    </location>
</feature>
<sequence length="769" mass="86527">MKIKYAEIQNFRKLQSVRLDLASETTVFVGANNSGKTSAILALRRFLVDPRRFDVKDFTLSHWKEINKVGKKWIEAVGQEDPIDGDETFWIKVCPSLDVWLDVEVNEVHHVRHLIPTLDWAGGLLGVRLVFCPKSVKDLRNEFAVAGRNARKLVTDAGDDGADLKIWPTTLSEFIERRLLSQFERRSYLLDPANLQDPEKGLARPQELLAESEPLDVAPFEGLIRIDDIPAHRGFSDVGDTTRTSGEHNPNDVSGRTNAYRLSEQLRSYYSRHLDPTDGIPESSDLDALKAIKVAQDQFDEKLREGFSAALNELEDLGYPGVTDPKVTISSRIRPAESLNHASAVQYDVANSDDDKDSGLIRLPEQYIGLGYQNLISMVFRLMSFRDAWMQVGKAARTLESGSLTDIAPEPIHLVMVEEPEAHLHAQVQQVFIRKAHHVLRKHENLGKSPMFSTQLVVSTHSSHIAHESDFASLRYFRRLPAGEAARIPISSVVNLSEVFGPDRQTARFVARYLKTTHCDLFFADAAILVEGPAERMLIPHFIRNSYQDLHKRYVTLLEIGGSHAHRLRSLIEKLHLPTLIVTDLDPAENKKGQPITIPARGKGHITRNAVLRYWLPHIKDLDKLLDLPFENKVDQLDSLFSVRVAYQAPVMITLNDNEAEAIATTFEDALVIENLDVFKTLKGKGLVKKFRDAITSSDNVQTLSKELRKALADGQKAAFALDILFMDQATEVRAPTYIAEGLSWLQTHLETTKVERLSTEHLEADHDG</sequence>
<name>A0A967F2S3_9PROT</name>
<evidence type="ECO:0000256" key="1">
    <source>
        <dbReference type="SAM" id="MobiDB-lite"/>
    </source>
</evidence>
<evidence type="ECO:0000313" key="5">
    <source>
        <dbReference type="Proteomes" id="UP000761264"/>
    </source>
</evidence>
<dbReference type="Proteomes" id="UP000761264">
    <property type="component" value="Unassembled WGS sequence"/>
</dbReference>
<protein>
    <submittedName>
        <fullName evidence="4">AAA family ATPase</fullName>
    </submittedName>
</protein>
<dbReference type="InterPro" id="IPR034139">
    <property type="entry name" value="TOPRIM_OLD"/>
</dbReference>
<evidence type="ECO:0000313" key="4">
    <source>
        <dbReference type="EMBL" id="NIA72035.1"/>
    </source>
</evidence>
<gene>
    <name evidence="4" type="ORF">HBA54_25880</name>
</gene>
<dbReference type="RefSeq" id="WP_167230660.1">
    <property type="nucleotide sequence ID" value="NZ_JAAQPH010000031.1"/>
</dbReference>
<evidence type="ECO:0000259" key="3">
    <source>
        <dbReference type="Pfam" id="PF20469"/>
    </source>
</evidence>
<evidence type="ECO:0000259" key="2">
    <source>
        <dbReference type="Pfam" id="PF13175"/>
    </source>
</evidence>
<dbReference type="InterPro" id="IPR051396">
    <property type="entry name" value="Bact_Antivir_Def_Nuclease"/>
</dbReference>
<dbReference type="CDD" id="cd01026">
    <property type="entry name" value="TOPRIM_OLD"/>
    <property type="match status" value="1"/>
</dbReference>
<feature type="domain" description="Endonuclease GajA/Old nuclease/RecF-like AAA" evidence="2">
    <location>
        <begin position="1"/>
        <end position="93"/>
    </location>
</feature>
<keyword evidence="5" id="KW-1185">Reference proteome</keyword>
<feature type="domain" description="Endonuclease GajA/Old nuclease/RecF-like AAA" evidence="2">
    <location>
        <begin position="259"/>
        <end position="466"/>
    </location>
</feature>
<comment type="caution">
    <text evidence="4">The sequence shown here is derived from an EMBL/GenBank/DDBJ whole genome shotgun (WGS) entry which is preliminary data.</text>
</comment>
<dbReference type="SUPFAM" id="SSF52540">
    <property type="entry name" value="P-loop containing nucleoside triphosphate hydrolases"/>
    <property type="match status" value="1"/>
</dbReference>
<reference evidence="4" key="1">
    <citation type="submission" date="2020-03" db="EMBL/GenBank/DDBJ databases">
        <title>Genome of Pelagibius litoralis DSM 21314T.</title>
        <authorList>
            <person name="Wang G."/>
        </authorList>
    </citation>
    <scope>NUCLEOTIDE SEQUENCE</scope>
    <source>
        <strain evidence="4">DSM 21314</strain>
    </source>
</reference>
<accession>A0A967F2S3</accession>